<sequence length="222" mass="24444">MTSSPGRMDGRAARWAGQRERRRREFVAAALRAIAQHGPEVSTEQIAEEAGVARTRVYKYFADGADLQIAIAARVGELITAELAPVWTPRGTPMQMIEAGVEAHTRWLADNENLYRYLTMHSLSGQDAIADVKTTIATNLTGLFDHYLRLFGLDARLAEPIAFGVVGLVESAAARWLANPSGLTRDELAALLTRWVWRLLDDMMRAGGVELDPHRPLPGAQV</sequence>
<keyword evidence="1 2" id="KW-0238">DNA-binding</keyword>
<proteinExistence type="predicted"/>
<evidence type="ECO:0000256" key="1">
    <source>
        <dbReference type="ARBA" id="ARBA00023125"/>
    </source>
</evidence>
<feature type="DNA-binding region" description="H-T-H motif" evidence="2">
    <location>
        <begin position="42"/>
        <end position="61"/>
    </location>
</feature>
<dbReference type="SUPFAM" id="SSF46689">
    <property type="entry name" value="Homeodomain-like"/>
    <property type="match status" value="1"/>
</dbReference>
<feature type="domain" description="HTH tetR-type" evidence="3">
    <location>
        <begin position="20"/>
        <end position="79"/>
    </location>
</feature>
<reference evidence="4 5" key="1">
    <citation type="submission" date="2020-04" db="EMBL/GenBank/DDBJ databases">
        <title>Novel species.</title>
        <authorList>
            <person name="Teo W.F.A."/>
            <person name="Lipun K."/>
            <person name="Srisuk N."/>
            <person name="Duangmal K."/>
        </authorList>
    </citation>
    <scope>NUCLEOTIDE SEQUENCE [LARGE SCALE GENOMIC DNA]</scope>
    <source>
        <strain evidence="4 5">K13G38</strain>
    </source>
</reference>
<dbReference type="InterPro" id="IPR050109">
    <property type="entry name" value="HTH-type_TetR-like_transc_reg"/>
</dbReference>
<dbReference type="PANTHER" id="PTHR30055:SF160">
    <property type="entry name" value="TRANSCRIPTIONAL REGULATORY PROTEIN (PROBABLY ASNC-FAMILY)-RELATED"/>
    <property type="match status" value="1"/>
</dbReference>
<dbReference type="PROSITE" id="PS50977">
    <property type="entry name" value="HTH_TETR_2"/>
    <property type="match status" value="1"/>
</dbReference>
<dbReference type="EMBL" id="JAAXLS010000028">
    <property type="protein sequence ID" value="NKQ56870.1"/>
    <property type="molecule type" value="Genomic_DNA"/>
</dbReference>
<keyword evidence="5" id="KW-1185">Reference proteome</keyword>
<dbReference type="InterPro" id="IPR036271">
    <property type="entry name" value="Tet_transcr_reg_TetR-rel_C_sf"/>
</dbReference>
<dbReference type="Proteomes" id="UP000715441">
    <property type="component" value="Unassembled WGS sequence"/>
</dbReference>
<name>A0ABX1JDW0_9PSEU</name>
<dbReference type="Pfam" id="PF00440">
    <property type="entry name" value="TetR_N"/>
    <property type="match status" value="1"/>
</dbReference>
<dbReference type="Gene3D" id="1.10.357.10">
    <property type="entry name" value="Tetracycline Repressor, domain 2"/>
    <property type="match status" value="1"/>
</dbReference>
<accession>A0ABX1JDW0</accession>
<dbReference type="InterPro" id="IPR009057">
    <property type="entry name" value="Homeodomain-like_sf"/>
</dbReference>
<evidence type="ECO:0000313" key="5">
    <source>
        <dbReference type="Proteomes" id="UP000715441"/>
    </source>
</evidence>
<evidence type="ECO:0000256" key="2">
    <source>
        <dbReference type="PROSITE-ProRule" id="PRU00335"/>
    </source>
</evidence>
<comment type="caution">
    <text evidence="4">The sequence shown here is derived from an EMBL/GenBank/DDBJ whole genome shotgun (WGS) entry which is preliminary data.</text>
</comment>
<evidence type="ECO:0000259" key="3">
    <source>
        <dbReference type="PROSITE" id="PS50977"/>
    </source>
</evidence>
<gene>
    <name evidence="4" type="ORF">HFP15_28760</name>
</gene>
<dbReference type="InterPro" id="IPR001647">
    <property type="entry name" value="HTH_TetR"/>
</dbReference>
<organism evidence="4 5">
    <name type="scientific">Amycolatopsis acididurans</name>
    <dbReference type="NCBI Taxonomy" id="2724524"/>
    <lineage>
        <taxon>Bacteria</taxon>
        <taxon>Bacillati</taxon>
        <taxon>Actinomycetota</taxon>
        <taxon>Actinomycetes</taxon>
        <taxon>Pseudonocardiales</taxon>
        <taxon>Pseudonocardiaceae</taxon>
        <taxon>Amycolatopsis</taxon>
    </lineage>
</organism>
<dbReference type="RefSeq" id="WP_168519897.1">
    <property type="nucleotide sequence ID" value="NZ_JAAXLS010000028.1"/>
</dbReference>
<protein>
    <submittedName>
        <fullName evidence="4">TetR/AcrR family transcriptional regulator</fullName>
    </submittedName>
</protein>
<dbReference type="PANTHER" id="PTHR30055">
    <property type="entry name" value="HTH-TYPE TRANSCRIPTIONAL REGULATOR RUTR"/>
    <property type="match status" value="1"/>
</dbReference>
<dbReference type="SUPFAM" id="SSF48498">
    <property type="entry name" value="Tetracyclin repressor-like, C-terminal domain"/>
    <property type="match status" value="1"/>
</dbReference>
<evidence type="ECO:0000313" key="4">
    <source>
        <dbReference type="EMBL" id="NKQ56870.1"/>
    </source>
</evidence>